<dbReference type="Pfam" id="PF03460">
    <property type="entry name" value="NIR_SIR_ferr"/>
    <property type="match status" value="2"/>
</dbReference>
<accession>A0A1W1BB81</accession>
<dbReference type="AlphaFoldDB" id="A0A1W1BB81"/>
<keyword evidence="4" id="KW-0479">Metal-binding</keyword>
<evidence type="ECO:0000256" key="7">
    <source>
        <dbReference type="ARBA" id="ARBA00023014"/>
    </source>
</evidence>
<keyword evidence="3" id="KW-0349">Heme</keyword>
<organism evidence="10">
    <name type="scientific">hydrothermal vent metagenome</name>
    <dbReference type="NCBI Taxonomy" id="652676"/>
    <lineage>
        <taxon>unclassified sequences</taxon>
        <taxon>metagenomes</taxon>
        <taxon>ecological metagenomes</taxon>
    </lineage>
</organism>
<dbReference type="EC" id="1.7.7.1" evidence="10"/>
<dbReference type="InterPro" id="IPR045854">
    <property type="entry name" value="NO2/SO3_Rdtase_4Fe4S_sf"/>
</dbReference>
<evidence type="ECO:0000256" key="6">
    <source>
        <dbReference type="ARBA" id="ARBA00023004"/>
    </source>
</evidence>
<dbReference type="PANTHER" id="PTHR32439:SF0">
    <property type="entry name" value="FERREDOXIN--NITRITE REDUCTASE, CHLOROPLASTIC"/>
    <property type="match status" value="1"/>
</dbReference>
<dbReference type="EMBL" id="FPHC01000013">
    <property type="protein sequence ID" value="SFV50678.1"/>
    <property type="molecule type" value="Genomic_DNA"/>
</dbReference>
<evidence type="ECO:0000256" key="5">
    <source>
        <dbReference type="ARBA" id="ARBA00023002"/>
    </source>
</evidence>
<evidence type="ECO:0000256" key="3">
    <source>
        <dbReference type="ARBA" id="ARBA00022617"/>
    </source>
</evidence>
<dbReference type="GO" id="GO:0046872">
    <property type="term" value="F:metal ion binding"/>
    <property type="evidence" value="ECO:0007669"/>
    <property type="project" value="UniProtKB-KW"/>
</dbReference>
<protein>
    <submittedName>
        <fullName evidence="10">Ferredoxin--nitrite reductase</fullName>
        <ecNumber evidence="10">1.7.7.1</ecNumber>
    </submittedName>
</protein>
<dbReference type="InterPro" id="IPR006067">
    <property type="entry name" value="NO2/SO3_Rdtase_4Fe4S_dom"/>
</dbReference>
<dbReference type="InterPro" id="IPR036136">
    <property type="entry name" value="Nit/Sulf_reduc_fer-like_dom_sf"/>
</dbReference>
<name>A0A1W1BB81_9ZZZZ</name>
<proteinExistence type="inferred from homology"/>
<keyword evidence="5 10" id="KW-0560">Oxidoreductase</keyword>
<sequence>MSKRLDEAKEARSKKINKIEDIKSQKEPMEVYARLEEIAQGGIENLTKEDSSYFLKCFGLFYKDGDFMLRVRIPAGQVNYDQAICIGEVAQKYGNDYIDITTRMQIELRYIKIEDISNVLQNLKRVGISTFQTGADNPRNIVTDPLDGIAYDNIIEAKPIIDRLQAIMVENPEWISALPRKFNTGILGSLSNSCNIFGHDCAFVLAQKDGVFGFNIYLGARVGVQAKDMDIFVTIDEVDRVFEALLNLFKRYGYRDNRNKNRLHFLLNDVGVENFREALATETNMELSRAGITMVQSQSIALGSNRVMGRDGKFAYKIIVPSGIFSGSDLIESAKLAREYGSGDIRFTYDQNLYITSIGATSIDRFESTEFISRYAKYNNLYFNDMIACAGTQTCSFGVIPNKPDAIEMANFLNSELSIEGAVVRMNWSACPKGCGIHGIADIGFEGCKAKDDDGNRVDGVHIFVGGKITREAREAHILNKSLPITEAKHHVKYLLKTYATYKRRGESYEAFDDRFLSSNYSFQALGFYTKINYILNEKLNLSTLLELDEHPKSSKREEYEIFAFGLKLYKLLTGEKRYESVLGLEANMLRPTSIKRDSVTKLNPKVPIKLSEIIYNMTHEQKSKRAQVFSEIIVALKEV</sequence>
<evidence type="ECO:0000256" key="4">
    <source>
        <dbReference type="ARBA" id="ARBA00022723"/>
    </source>
</evidence>
<dbReference type="Gene3D" id="3.90.480.20">
    <property type="match status" value="1"/>
</dbReference>
<feature type="domain" description="Nitrite/Sulfite reductase ferredoxin-like" evidence="9">
    <location>
        <begin position="310"/>
        <end position="363"/>
    </location>
</feature>
<evidence type="ECO:0000259" key="9">
    <source>
        <dbReference type="Pfam" id="PF03460"/>
    </source>
</evidence>
<dbReference type="PANTHER" id="PTHR32439">
    <property type="entry name" value="FERREDOXIN--NITRITE REDUCTASE, CHLOROPLASTIC"/>
    <property type="match status" value="1"/>
</dbReference>
<comment type="similarity">
    <text evidence="1">Belongs to the nitrite and sulfite reductase 4Fe-4S domain family.</text>
</comment>
<gene>
    <name evidence="10" type="ORF">MNB_SV-6-1826</name>
</gene>
<reference evidence="10" key="1">
    <citation type="submission" date="2016-10" db="EMBL/GenBank/DDBJ databases">
        <authorList>
            <person name="de Groot N.N."/>
        </authorList>
    </citation>
    <scope>NUCLEOTIDE SEQUENCE</scope>
</reference>
<feature type="domain" description="Nitrite/sulphite reductase 4Fe-4S" evidence="8">
    <location>
        <begin position="388"/>
        <end position="509"/>
    </location>
</feature>
<dbReference type="InterPro" id="IPR005117">
    <property type="entry name" value="NiRdtase/SiRdtase_haem-b_fer"/>
</dbReference>
<feature type="domain" description="Nitrite/sulphite reductase 4Fe-4S" evidence="8">
    <location>
        <begin position="135"/>
        <end position="282"/>
    </location>
</feature>
<dbReference type="Pfam" id="PF01077">
    <property type="entry name" value="NIR_SIR"/>
    <property type="match status" value="2"/>
</dbReference>
<dbReference type="GO" id="GO:0020037">
    <property type="term" value="F:heme binding"/>
    <property type="evidence" value="ECO:0007669"/>
    <property type="project" value="InterPro"/>
</dbReference>
<dbReference type="GO" id="GO:0048307">
    <property type="term" value="F:ferredoxin-nitrite reductase activity"/>
    <property type="evidence" value="ECO:0007669"/>
    <property type="project" value="UniProtKB-EC"/>
</dbReference>
<dbReference type="SUPFAM" id="SSF56014">
    <property type="entry name" value="Nitrite and sulphite reductase 4Fe-4S domain-like"/>
    <property type="match status" value="2"/>
</dbReference>
<evidence type="ECO:0000313" key="10">
    <source>
        <dbReference type="EMBL" id="SFV50678.1"/>
    </source>
</evidence>
<dbReference type="InterPro" id="IPR051329">
    <property type="entry name" value="NIR_SIR_4Fe-4S"/>
</dbReference>
<dbReference type="Gene3D" id="3.30.413.10">
    <property type="entry name" value="Sulfite Reductase Hemoprotein, domain 1"/>
    <property type="match status" value="2"/>
</dbReference>
<feature type="domain" description="Nitrite/Sulfite reductase ferredoxin-like" evidence="9">
    <location>
        <begin position="63"/>
        <end position="125"/>
    </location>
</feature>
<dbReference type="SUPFAM" id="SSF55124">
    <property type="entry name" value="Nitrite/Sulfite reductase N-terminal domain-like"/>
    <property type="match status" value="2"/>
</dbReference>
<dbReference type="GO" id="GO:0051539">
    <property type="term" value="F:4 iron, 4 sulfur cluster binding"/>
    <property type="evidence" value="ECO:0007669"/>
    <property type="project" value="UniProtKB-KW"/>
</dbReference>
<keyword evidence="2" id="KW-0004">4Fe-4S</keyword>
<evidence type="ECO:0000256" key="1">
    <source>
        <dbReference type="ARBA" id="ARBA00010429"/>
    </source>
</evidence>
<evidence type="ECO:0000256" key="2">
    <source>
        <dbReference type="ARBA" id="ARBA00022485"/>
    </source>
</evidence>
<evidence type="ECO:0000259" key="8">
    <source>
        <dbReference type="Pfam" id="PF01077"/>
    </source>
</evidence>
<keyword evidence="6" id="KW-0408">Iron</keyword>
<keyword evidence="7" id="KW-0411">Iron-sulfur</keyword>